<accession>A0A1B6ME58</accession>
<keyword evidence="1" id="KW-0645">Protease</keyword>
<dbReference type="InterPro" id="IPR050430">
    <property type="entry name" value="Peptidase_S1"/>
</dbReference>
<evidence type="ECO:0000256" key="4">
    <source>
        <dbReference type="ARBA" id="ARBA00023157"/>
    </source>
</evidence>
<keyword evidence="3" id="KW-0720">Serine protease</keyword>
<keyword evidence="5" id="KW-0732">Signal</keyword>
<proteinExistence type="predicted"/>
<feature type="non-terminal residue" evidence="7">
    <location>
        <position position="1"/>
    </location>
</feature>
<keyword evidence="2" id="KW-0378">Hydrolase</keyword>
<dbReference type="InterPro" id="IPR043504">
    <property type="entry name" value="Peptidase_S1_PA_chymotrypsin"/>
</dbReference>
<dbReference type="GO" id="GO:0004252">
    <property type="term" value="F:serine-type endopeptidase activity"/>
    <property type="evidence" value="ECO:0007669"/>
    <property type="project" value="InterPro"/>
</dbReference>
<dbReference type="EMBL" id="GEBQ01005792">
    <property type="protein sequence ID" value="JAT34185.1"/>
    <property type="molecule type" value="Transcribed_RNA"/>
</dbReference>
<evidence type="ECO:0000256" key="3">
    <source>
        <dbReference type="ARBA" id="ARBA00022825"/>
    </source>
</evidence>
<dbReference type="PROSITE" id="PS50240">
    <property type="entry name" value="TRYPSIN_DOM"/>
    <property type="match status" value="1"/>
</dbReference>
<evidence type="ECO:0000256" key="2">
    <source>
        <dbReference type="ARBA" id="ARBA00022801"/>
    </source>
</evidence>
<dbReference type="FunFam" id="2.40.10.10:FF:000068">
    <property type="entry name" value="transmembrane protease serine 2"/>
    <property type="match status" value="1"/>
</dbReference>
<dbReference type="PANTHER" id="PTHR24276:SF96">
    <property type="entry name" value="PEPTIDASE S1 DOMAIN-CONTAINING PROTEIN"/>
    <property type="match status" value="1"/>
</dbReference>
<dbReference type="InterPro" id="IPR009003">
    <property type="entry name" value="Peptidase_S1_PA"/>
</dbReference>
<dbReference type="CDD" id="cd00190">
    <property type="entry name" value="Tryp_SPc"/>
    <property type="match status" value="1"/>
</dbReference>
<dbReference type="Pfam" id="PF00089">
    <property type="entry name" value="Trypsin"/>
    <property type="match status" value="1"/>
</dbReference>
<gene>
    <name evidence="7" type="ORF">g.6878</name>
</gene>
<feature type="domain" description="Peptidase S1" evidence="6">
    <location>
        <begin position="46"/>
        <end position="272"/>
    </location>
</feature>
<evidence type="ECO:0000256" key="5">
    <source>
        <dbReference type="SAM" id="SignalP"/>
    </source>
</evidence>
<evidence type="ECO:0000256" key="1">
    <source>
        <dbReference type="ARBA" id="ARBA00022670"/>
    </source>
</evidence>
<dbReference type="PANTHER" id="PTHR24276">
    <property type="entry name" value="POLYSERASE-RELATED"/>
    <property type="match status" value="1"/>
</dbReference>
<dbReference type="Gene3D" id="2.40.10.10">
    <property type="entry name" value="Trypsin-like serine proteases"/>
    <property type="match status" value="1"/>
</dbReference>
<dbReference type="GO" id="GO:0006508">
    <property type="term" value="P:proteolysis"/>
    <property type="evidence" value="ECO:0007669"/>
    <property type="project" value="UniProtKB-KW"/>
</dbReference>
<reference evidence="7" key="1">
    <citation type="submission" date="2015-11" db="EMBL/GenBank/DDBJ databases">
        <title>De novo transcriptome assembly of four potential Pierce s Disease insect vectors from Arizona vineyards.</title>
        <authorList>
            <person name="Tassone E.E."/>
        </authorList>
    </citation>
    <scope>NUCLEOTIDE SEQUENCE</scope>
</reference>
<dbReference type="AlphaFoldDB" id="A0A1B6ME58"/>
<name>A0A1B6ME58_9HEMI</name>
<feature type="signal peptide" evidence="5">
    <location>
        <begin position="1"/>
        <end position="24"/>
    </location>
</feature>
<sequence>RHCGLIMSYKIYFLLLNLLYSGSCFSSGRLIIGRSSPPDASNALGVYDGTPTTIQKHPYMASFLSNNVFLCAATIVSRSWVVTLGSCAYGLDPSELTVVAGSDDSSTGTVYTVQGVTVHPHYNQPVYDYDYACIQINGTFKWSKKVKPVKLPRKNPKVNSNLVVAGWGDTTTIGRRESNSQLMQGNMKWLARKACEAAWTDYGLTWTPRMGCAYNKGKTTLCSGDSGDAFMKKGVFYGMFAAGGEGFCSSSAIPVLLANIAPATAWIKQTTGAKLENK</sequence>
<organism evidence="7">
    <name type="scientific">Graphocephala atropunctata</name>
    <dbReference type="NCBI Taxonomy" id="36148"/>
    <lineage>
        <taxon>Eukaryota</taxon>
        <taxon>Metazoa</taxon>
        <taxon>Ecdysozoa</taxon>
        <taxon>Arthropoda</taxon>
        <taxon>Hexapoda</taxon>
        <taxon>Insecta</taxon>
        <taxon>Pterygota</taxon>
        <taxon>Neoptera</taxon>
        <taxon>Paraneoptera</taxon>
        <taxon>Hemiptera</taxon>
        <taxon>Auchenorrhyncha</taxon>
        <taxon>Membracoidea</taxon>
        <taxon>Cicadellidae</taxon>
        <taxon>Cicadellinae</taxon>
        <taxon>Cicadellini</taxon>
        <taxon>Graphocephala</taxon>
    </lineage>
</organism>
<dbReference type="SUPFAM" id="SSF50494">
    <property type="entry name" value="Trypsin-like serine proteases"/>
    <property type="match status" value="1"/>
</dbReference>
<evidence type="ECO:0000313" key="7">
    <source>
        <dbReference type="EMBL" id="JAT34185.1"/>
    </source>
</evidence>
<dbReference type="InterPro" id="IPR001254">
    <property type="entry name" value="Trypsin_dom"/>
</dbReference>
<dbReference type="SMART" id="SM00020">
    <property type="entry name" value="Tryp_SPc"/>
    <property type="match status" value="1"/>
</dbReference>
<keyword evidence="4" id="KW-1015">Disulfide bond</keyword>
<feature type="chain" id="PRO_5008588100" description="Peptidase S1 domain-containing protein" evidence="5">
    <location>
        <begin position="25"/>
        <end position="278"/>
    </location>
</feature>
<evidence type="ECO:0000259" key="6">
    <source>
        <dbReference type="PROSITE" id="PS50240"/>
    </source>
</evidence>
<protein>
    <recommendedName>
        <fullName evidence="6">Peptidase S1 domain-containing protein</fullName>
    </recommendedName>
</protein>